<dbReference type="InterPro" id="IPR040632">
    <property type="entry name" value="Sulfotransfer_4"/>
</dbReference>
<name>A0AAD5KPG8_9FUNG</name>
<proteinExistence type="predicted"/>
<accession>A0AAD5KPG8</accession>
<dbReference type="PANTHER" id="PTHR36978">
    <property type="entry name" value="P-LOOP CONTAINING NUCLEOTIDE TRIPHOSPHATE HYDROLASE"/>
    <property type="match status" value="1"/>
</dbReference>
<dbReference type="PANTHER" id="PTHR36978:SF4">
    <property type="entry name" value="P-LOOP CONTAINING NUCLEOSIDE TRIPHOSPHATE HYDROLASE PROTEIN"/>
    <property type="match status" value="1"/>
</dbReference>
<comment type="caution">
    <text evidence="1">The sequence shown here is derived from an EMBL/GenBank/DDBJ whole genome shotgun (WGS) entry which is preliminary data.</text>
</comment>
<dbReference type="EMBL" id="JAIXMP010000002">
    <property type="protein sequence ID" value="KAI9276973.1"/>
    <property type="molecule type" value="Genomic_DNA"/>
</dbReference>
<protein>
    <submittedName>
        <fullName evidence="1">P-loop containing nucleoside triphosphate hydrolase protein</fullName>
    </submittedName>
</protein>
<dbReference type="AlphaFoldDB" id="A0AAD5KPG8"/>
<gene>
    <name evidence="1" type="ORF">BDA99DRAFT_474874</name>
</gene>
<reference evidence="1" key="1">
    <citation type="journal article" date="2022" name="IScience">
        <title>Evolution of zygomycete secretomes and the origins of terrestrial fungal ecologies.</title>
        <authorList>
            <person name="Chang Y."/>
            <person name="Wang Y."/>
            <person name="Mondo S."/>
            <person name="Ahrendt S."/>
            <person name="Andreopoulos W."/>
            <person name="Barry K."/>
            <person name="Beard J."/>
            <person name="Benny G.L."/>
            <person name="Blankenship S."/>
            <person name="Bonito G."/>
            <person name="Cuomo C."/>
            <person name="Desiro A."/>
            <person name="Gervers K.A."/>
            <person name="Hundley H."/>
            <person name="Kuo A."/>
            <person name="LaButti K."/>
            <person name="Lang B.F."/>
            <person name="Lipzen A."/>
            <person name="O'Donnell K."/>
            <person name="Pangilinan J."/>
            <person name="Reynolds N."/>
            <person name="Sandor L."/>
            <person name="Smith M.E."/>
            <person name="Tsang A."/>
            <person name="Grigoriev I.V."/>
            <person name="Stajich J.E."/>
            <person name="Spatafora J.W."/>
        </authorList>
    </citation>
    <scope>NUCLEOTIDE SEQUENCE</scope>
    <source>
        <strain evidence="1">RSA 2281</strain>
    </source>
</reference>
<keyword evidence="1" id="KW-0378">Hydrolase</keyword>
<reference evidence="1" key="2">
    <citation type="submission" date="2023-02" db="EMBL/GenBank/DDBJ databases">
        <authorList>
            <consortium name="DOE Joint Genome Institute"/>
            <person name="Mondo S.J."/>
            <person name="Chang Y."/>
            <person name="Wang Y."/>
            <person name="Ahrendt S."/>
            <person name="Andreopoulos W."/>
            <person name="Barry K."/>
            <person name="Beard J."/>
            <person name="Benny G.L."/>
            <person name="Blankenship S."/>
            <person name="Bonito G."/>
            <person name="Cuomo C."/>
            <person name="Desiro A."/>
            <person name="Gervers K.A."/>
            <person name="Hundley H."/>
            <person name="Kuo A."/>
            <person name="LaButti K."/>
            <person name="Lang B.F."/>
            <person name="Lipzen A."/>
            <person name="O'Donnell K."/>
            <person name="Pangilinan J."/>
            <person name="Reynolds N."/>
            <person name="Sandor L."/>
            <person name="Smith M.W."/>
            <person name="Tsang A."/>
            <person name="Grigoriev I.V."/>
            <person name="Stajich J.E."/>
            <person name="Spatafora J.W."/>
        </authorList>
    </citation>
    <scope>NUCLEOTIDE SEQUENCE</scope>
    <source>
        <strain evidence="1">RSA 2281</strain>
    </source>
</reference>
<dbReference type="InterPro" id="IPR027417">
    <property type="entry name" value="P-loop_NTPase"/>
</dbReference>
<dbReference type="Pfam" id="PF17784">
    <property type="entry name" value="Sulfotransfer_4"/>
    <property type="match status" value="1"/>
</dbReference>
<keyword evidence="2" id="KW-1185">Reference proteome</keyword>
<dbReference type="Gene3D" id="3.40.50.300">
    <property type="entry name" value="P-loop containing nucleotide triphosphate hydrolases"/>
    <property type="match status" value="1"/>
</dbReference>
<evidence type="ECO:0000313" key="2">
    <source>
        <dbReference type="Proteomes" id="UP001209540"/>
    </source>
</evidence>
<sequence>MAPLKVIGAGASRSGTTSLRAALNILGYKTHNMDDMITENSNPKLFIEAYNHPEKPVDWSELYGDFDAGVECPTFCFVDRLVEHFPDAKVILTKREADDWYRSVLNTLCKVGIQINDDEKKEHVLLNHKMFKTIWLDGLLMDEKTIFEQPEVAKARYKAHNKRVIETVPADRLLTLDLQDEITWDKLCNFLDKPVPSEPFPFLLTTKDFEQKIPSLLEIMKKTKEGKDNYSNSASK</sequence>
<dbReference type="SUPFAM" id="SSF52540">
    <property type="entry name" value="P-loop containing nucleoside triphosphate hydrolases"/>
    <property type="match status" value="1"/>
</dbReference>
<dbReference type="Proteomes" id="UP001209540">
    <property type="component" value="Unassembled WGS sequence"/>
</dbReference>
<dbReference type="GO" id="GO:0016787">
    <property type="term" value="F:hydrolase activity"/>
    <property type="evidence" value="ECO:0007669"/>
    <property type="project" value="UniProtKB-KW"/>
</dbReference>
<evidence type="ECO:0000313" key="1">
    <source>
        <dbReference type="EMBL" id="KAI9276973.1"/>
    </source>
</evidence>
<organism evidence="1 2">
    <name type="scientific">Phascolomyces articulosus</name>
    <dbReference type="NCBI Taxonomy" id="60185"/>
    <lineage>
        <taxon>Eukaryota</taxon>
        <taxon>Fungi</taxon>
        <taxon>Fungi incertae sedis</taxon>
        <taxon>Mucoromycota</taxon>
        <taxon>Mucoromycotina</taxon>
        <taxon>Mucoromycetes</taxon>
        <taxon>Mucorales</taxon>
        <taxon>Lichtheimiaceae</taxon>
        <taxon>Phascolomyces</taxon>
    </lineage>
</organism>